<keyword evidence="3" id="KW-1185">Reference proteome</keyword>
<proteinExistence type="predicted"/>
<evidence type="ECO:0000313" key="3">
    <source>
        <dbReference type="Proteomes" id="UP000250321"/>
    </source>
</evidence>
<accession>A0A314ZER9</accession>
<gene>
    <name evidence="2" type="ORF">Pyn_24610</name>
</gene>
<sequence>MMNQGTYLKDRLAKLKEQLTKLNERTKIWEMNIMMSQIQEGKPLNEFGTSELTGLVLFLDEKMKEIWKRTEYLGHETNLPLGAFSPNDDGIAENITVPDQWKPYRVLV</sequence>
<protein>
    <submittedName>
        <fullName evidence="2">Agamous-like MADS-box protein AGL90</fullName>
    </submittedName>
</protein>
<evidence type="ECO:0000313" key="2">
    <source>
        <dbReference type="EMBL" id="PQQ15994.1"/>
    </source>
</evidence>
<dbReference type="Proteomes" id="UP000250321">
    <property type="component" value="Unassembled WGS sequence"/>
</dbReference>
<reference evidence="2 3" key="1">
    <citation type="submission" date="2018-02" db="EMBL/GenBank/DDBJ databases">
        <title>Draft genome of wild Prunus yedoensis var. nudiflora.</title>
        <authorList>
            <person name="Baek S."/>
            <person name="Kim J.-H."/>
            <person name="Choi K."/>
            <person name="Kim G.-B."/>
            <person name="Cho A."/>
            <person name="Jang H."/>
            <person name="Shin C.-H."/>
            <person name="Yu H.-J."/>
            <person name="Mun J.-H."/>
        </authorList>
    </citation>
    <scope>NUCLEOTIDE SEQUENCE [LARGE SCALE GENOMIC DNA]</scope>
    <source>
        <strain evidence="3">cv. Jeju island</strain>
        <tissue evidence="2">Leaf</tissue>
    </source>
</reference>
<dbReference type="AlphaFoldDB" id="A0A314ZER9"/>
<dbReference type="OrthoDB" id="762064at2759"/>
<keyword evidence="1" id="KW-0175">Coiled coil</keyword>
<evidence type="ECO:0000256" key="1">
    <source>
        <dbReference type="SAM" id="Coils"/>
    </source>
</evidence>
<dbReference type="EMBL" id="PJQY01000210">
    <property type="protein sequence ID" value="PQQ15994.1"/>
    <property type="molecule type" value="Genomic_DNA"/>
</dbReference>
<organism evidence="2 3">
    <name type="scientific">Prunus yedoensis var. nudiflora</name>
    <dbReference type="NCBI Taxonomy" id="2094558"/>
    <lineage>
        <taxon>Eukaryota</taxon>
        <taxon>Viridiplantae</taxon>
        <taxon>Streptophyta</taxon>
        <taxon>Embryophyta</taxon>
        <taxon>Tracheophyta</taxon>
        <taxon>Spermatophyta</taxon>
        <taxon>Magnoliopsida</taxon>
        <taxon>eudicotyledons</taxon>
        <taxon>Gunneridae</taxon>
        <taxon>Pentapetalae</taxon>
        <taxon>rosids</taxon>
        <taxon>fabids</taxon>
        <taxon>Rosales</taxon>
        <taxon>Rosaceae</taxon>
        <taxon>Amygdaloideae</taxon>
        <taxon>Amygdaleae</taxon>
        <taxon>Prunus</taxon>
    </lineage>
</organism>
<comment type="caution">
    <text evidence="2">The sequence shown here is derived from an EMBL/GenBank/DDBJ whole genome shotgun (WGS) entry which is preliminary data.</text>
</comment>
<name>A0A314ZER9_PRUYE</name>
<feature type="coiled-coil region" evidence="1">
    <location>
        <begin position="5"/>
        <end position="32"/>
    </location>
</feature>